<gene>
    <name evidence="4" type="ORF">MANES_15G095000v8</name>
</gene>
<feature type="signal peptide" evidence="3">
    <location>
        <begin position="1"/>
        <end position="26"/>
    </location>
</feature>
<keyword evidence="2" id="KW-1015">Disulfide bond</keyword>
<name>A0A2C9UFI3_MANES</name>
<dbReference type="OMA" id="ITHTHES"/>
<evidence type="ECO:0000256" key="2">
    <source>
        <dbReference type="ARBA" id="ARBA00023157"/>
    </source>
</evidence>
<dbReference type="Gramene" id="Manes.15G095000.1.v8.1">
    <property type="protein sequence ID" value="Manes.15G095000.1.v8.1.CDS"/>
    <property type="gene ID" value="Manes.15G095000.v8.1"/>
</dbReference>
<comment type="similarity">
    <text evidence="1">Belongs to the Ole e I family.</text>
</comment>
<reference evidence="5" key="1">
    <citation type="journal article" date="2016" name="Nat. Biotechnol.">
        <title>Sequencing wild and cultivated cassava and related species reveals extensive interspecific hybridization and genetic diversity.</title>
        <authorList>
            <person name="Bredeson J.V."/>
            <person name="Lyons J.B."/>
            <person name="Prochnik S.E."/>
            <person name="Wu G.A."/>
            <person name="Ha C.M."/>
            <person name="Edsinger-Gonzales E."/>
            <person name="Grimwood J."/>
            <person name="Schmutz J."/>
            <person name="Rabbi I.Y."/>
            <person name="Egesi C."/>
            <person name="Nauluvula P."/>
            <person name="Lebot V."/>
            <person name="Ndunguru J."/>
            <person name="Mkamilo G."/>
            <person name="Bart R.S."/>
            <person name="Setter T.L."/>
            <person name="Gleadow R.M."/>
            <person name="Kulakow P."/>
            <person name="Ferguson M.E."/>
            <person name="Rounsley S."/>
            <person name="Rokhsar D.S."/>
        </authorList>
    </citation>
    <scope>NUCLEOTIDE SEQUENCE [LARGE SCALE GENOMIC DNA]</scope>
    <source>
        <strain evidence="5">cv. AM560-2</strain>
    </source>
</reference>
<proteinExistence type="inferred from homology"/>
<keyword evidence="5" id="KW-1185">Reference proteome</keyword>
<dbReference type="Pfam" id="PF01190">
    <property type="entry name" value="Pollen_Ole_e_1"/>
    <property type="match status" value="1"/>
</dbReference>
<comment type="caution">
    <text evidence="4">The sequence shown here is derived from an EMBL/GenBank/DDBJ whole genome shotgun (WGS) entry which is preliminary data.</text>
</comment>
<dbReference type="Proteomes" id="UP000091857">
    <property type="component" value="Chromosome 15"/>
</dbReference>
<feature type="chain" id="PRO_5012677425" evidence="3">
    <location>
        <begin position="27"/>
        <end position="171"/>
    </location>
</feature>
<evidence type="ECO:0000256" key="3">
    <source>
        <dbReference type="SAM" id="SignalP"/>
    </source>
</evidence>
<evidence type="ECO:0000313" key="5">
    <source>
        <dbReference type="Proteomes" id="UP000091857"/>
    </source>
</evidence>
<dbReference type="PANTHER" id="PTHR31614">
    <property type="entry name" value="PROTEIN DOWNSTREAM OF FLC-RELATED"/>
    <property type="match status" value="1"/>
</dbReference>
<evidence type="ECO:0000256" key="1">
    <source>
        <dbReference type="ARBA" id="ARBA00010049"/>
    </source>
</evidence>
<dbReference type="InterPro" id="IPR006041">
    <property type="entry name" value="Pollen_Ole_e1_allergen"/>
</dbReference>
<evidence type="ECO:0000313" key="4">
    <source>
        <dbReference type="EMBL" id="OAY28796.1"/>
    </source>
</evidence>
<dbReference type="STRING" id="3983.A0A2C9UFI3"/>
<accession>A0A2C9UFI3</accession>
<protein>
    <submittedName>
        <fullName evidence="4">Uncharacterized protein</fullName>
    </submittedName>
</protein>
<dbReference type="AlphaFoldDB" id="A0A2C9UFI3"/>
<dbReference type="EMBL" id="CM004401">
    <property type="protein sequence ID" value="OAY28796.1"/>
    <property type="molecule type" value="Genomic_DNA"/>
</dbReference>
<keyword evidence="3" id="KW-0732">Signal</keyword>
<sequence length="171" mass="19156">MFHTNRIVIFLAFAICISSLFHLTHGEHIFMVKGNVYCDICRVQLITKTAKFIQGAKVRLECKNRKSGAITFTADAETNKDGEYQIKVYGEHLQKDELCEMIPIFSPDPNCNEISRDPSVRKANQITLAELKGMSSNTRTVTSIGFLTKKVPPECDEILKKTSVTAFGLVP</sequence>
<dbReference type="PANTHER" id="PTHR31614:SF2">
    <property type="entry name" value="F28N24.16 PROTEIN"/>
    <property type="match status" value="1"/>
</dbReference>
<organism evidence="4 5">
    <name type="scientific">Manihot esculenta</name>
    <name type="common">Cassava</name>
    <name type="synonym">Jatropha manihot</name>
    <dbReference type="NCBI Taxonomy" id="3983"/>
    <lineage>
        <taxon>Eukaryota</taxon>
        <taxon>Viridiplantae</taxon>
        <taxon>Streptophyta</taxon>
        <taxon>Embryophyta</taxon>
        <taxon>Tracheophyta</taxon>
        <taxon>Spermatophyta</taxon>
        <taxon>Magnoliopsida</taxon>
        <taxon>eudicotyledons</taxon>
        <taxon>Gunneridae</taxon>
        <taxon>Pentapetalae</taxon>
        <taxon>rosids</taxon>
        <taxon>fabids</taxon>
        <taxon>Malpighiales</taxon>
        <taxon>Euphorbiaceae</taxon>
        <taxon>Crotonoideae</taxon>
        <taxon>Manihoteae</taxon>
        <taxon>Manihot</taxon>
    </lineage>
</organism>